<evidence type="ECO:0000313" key="1">
    <source>
        <dbReference type="EMBL" id="CAH1438328.1"/>
    </source>
</evidence>
<dbReference type="AlphaFoldDB" id="A0AAU9NKK9"/>
<gene>
    <name evidence="1" type="ORF">LVIROSA_LOCUS24595</name>
</gene>
<comment type="caution">
    <text evidence="1">The sequence shown here is derived from an EMBL/GenBank/DDBJ whole genome shotgun (WGS) entry which is preliminary data.</text>
</comment>
<proteinExistence type="predicted"/>
<dbReference type="Proteomes" id="UP001157418">
    <property type="component" value="Unassembled WGS sequence"/>
</dbReference>
<accession>A0AAU9NKK9</accession>
<name>A0AAU9NKK9_9ASTR</name>
<reference evidence="1 2" key="1">
    <citation type="submission" date="2022-01" db="EMBL/GenBank/DDBJ databases">
        <authorList>
            <person name="Xiong W."/>
            <person name="Schranz E."/>
        </authorList>
    </citation>
    <scope>NUCLEOTIDE SEQUENCE [LARGE SCALE GENOMIC DNA]</scope>
</reference>
<organism evidence="1 2">
    <name type="scientific">Lactuca virosa</name>
    <dbReference type="NCBI Taxonomy" id="75947"/>
    <lineage>
        <taxon>Eukaryota</taxon>
        <taxon>Viridiplantae</taxon>
        <taxon>Streptophyta</taxon>
        <taxon>Embryophyta</taxon>
        <taxon>Tracheophyta</taxon>
        <taxon>Spermatophyta</taxon>
        <taxon>Magnoliopsida</taxon>
        <taxon>eudicotyledons</taxon>
        <taxon>Gunneridae</taxon>
        <taxon>Pentapetalae</taxon>
        <taxon>asterids</taxon>
        <taxon>campanulids</taxon>
        <taxon>Asterales</taxon>
        <taxon>Asteraceae</taxon>
        <taxon>Cichorioideae</taxon>
        <taxon>Cichorieae</taxon>
        <taxon>Lactucinae</taxon>
        <taxon>Lactuca</taxon>
    </lineage>
</organism>
<keyword evidence="2" id="KW-1185">Reference proteome</keyword>
<sequence>MDNLGALMECYMLWKMIVASGGRKPVGVGASSEEELEDTVQLLASKRRRVYQPTVLIKQTFASPSSPLSLDPSSPASDLLHPRFSRPNFLQNFTKFSLSNW</sequence>
<evidence type="ECO:0000313" key="2">
    <source>
        <dbReference type="Proteomes" id="UP001157418"/>
    </source>
</evidence>
<dbReference type="EMBL" id="CAKMRJ010004445">
    <property type="protein sequence ID" value="CAH1438328.1"/>
    <property type="molecule type" value="Genomic_DNA"/>
</dbReference>
<protein>
    <submittedName>
        <fullName evidence="1">Uncharacterized protein</fullName>
    </submittedName>
</protein>